<evidence type="ECO:0000313" key="1">
    <source>
        <dbReference type="EMBL" id="QJT04442.1"/>
    </source>
</evidence>
<sequence length="188" mass="21187">MRTILPRIDSEQLPGAVVLHPLDFVCMPLWRKGGLGLCLHVWPWSEEKSSPIIHAHSWDLWSYVICGTILNDVMSVRDEGERPEFALYVVTSRGRVDEFQETGRLVTCARRERQEIQAGQIYRLSSGRFHRSGHRGFTATLVLGEQREGLDNLVLGSVGGYQGSDLPRETCSADDARALIERIATQVR</sequence>
<evidence type="ECO:0000313" key="2">
    <source>
        <dbReference type="Proteomes" id="UP000502665"/>
    </source>
</evidence>
<dbReference type="RefSeq" id="WP_171399782.1">
    <property type="nucleotide sequence ID" value="NZ_CP049838.1"/>
</dbReference>
<keyword evidence="2" id="KW-1185">Reference proteome</keyword>
<dbReference type="EMBL" id="CP049838">
    <property type="protein sequence ID" value="QJT04442.1"/>
    <property type="molecule type" value="Genomic_DNA"/>
</dbReference>
<gene>
    <name evidence="1" type="ORF">G9272_32535</name>
</gene>
<name>A0A6M4WWY3_9ACTN</name>
<reference evidence="1" key="1">
    <citation type="submission" date="2020-03" db="EMBL/GenBank/DDBJ databases">
        <title>Molecular networking-based the target discovery of potent antiproliferative macrolactams: 5/6/7/16 polycyclic ansamycins and glycosylated trienomycin from Streptomyces cacaoi subsp. asoensis.</title>
        <authorList>
            <person name="Liu L.-L."/>
        </authorList>
    </citation>
    <scope>NUCLEOTIDE SEQUENCE [LARGE SCALE GENOMIC DNA]</scope>
    <source>
        <strain evidence="1">H2S5</strain>
    </source>
</reference>
<dbReference type="Proteomes" id="UP000502665">
    <property type="component" value="Chromosome"/>
</dbReference>
<protein>
    <submittedName>
        <fullName evidence="1">Uncharacterized protein</fullName>
    </submittedName>
</protein>
<accession>A0A6M4WWY3</accession>
<proteinExistence type="predicted"/>
<dbReference type="AlphaFoldDB" id="A0A6M4WWY3"/>
<organism evidence="1 2">
    <name type="scientific">Streptomyces asoensis</name>
    <dbReference type="NCBI Taxonomy" id="249586"/>
    <lineage>
        <taxon>Bacteria</taxon>
        <taxon>Bacillati</taxon>
        <taxon>Actinomycetota</taxon>
        <taxon>Actinomycetes</taxon>
        <taxon>Kitasatosporales</taxon>
        <taxon>Streptomycetaceae</taxon>
        <taxon>Streptomyces</taxon>
    </lineage>
</organism>